<evidence type="ECO:0000313" key="2">
    <source>
        <dbReference type="Proteomes" id="UP000574390"/>
    </source>
</evidence>
<feature type="non-terminal residue" evidence="1">
    <location>
        <position position="297"/>
    </location>
</feature>
<reference evidence="1 2" key="1">
    <citation type="submission" date="2020-04" db="EMBL/GenBank/DDBJ databases">
        <title>Perkinsus olseni comparative genomics.</title>
        <authorList>
            <person name="Bogema D.R."/>
        </authorList>
    </citation>
    <scope>NUCLEOTIDE SEQUENCE [LARGE SCALE GENOMIC DNA]</scope>
    <source>
        <strain evidence="1">ATCC PRA-205</strain>
    </source>
</reference>
<comment type="caution">
    <text evidence="1">The sequence shown here is derived from an EMBL/GenBank/DDBJ whole genome shotgun (WGS) entry which is preliminary data.</text>
</comment>
<dbReference type="Proteomes" id="UP000574390">
    <property type="component" value="Unassembled WGS sequence"/>
</dbReference>
<gene>
    <name evidence="1" type="ORF">FOZ62_006996</name>
</gene>
<sequence length="297" mass="32243">LSILWDVHAPLPVELACVAAYCLVRDVNMSFFIGINIPFIYVVIAVYCDTFSGNYTVANPDRAPEPRSRRLTGPDEKVPNCLPSTEDFWGQYHCWHRVQDKNNIHAGTLIPGTLPGDLGSAYVSLELIVLNSDSAARDVGVRVEGLTTIRLSLDFGIKLYLLLNVPKFAKNGGDDKGEVRQIQFPTSLLAITEVPCWGTVAATAEALTTAAVHKTDKYGRLQIALSTRGVRGYVSSSISLMVDILSDEYGDWGFDGIVSAKISASTPTPESTSPSDDVARCPPVNYGHDIALYYGQG</sequence>
<dbReference type="EMBL" id="JABANM010033366">
    <property type="protein sequence ID" value="KAF4701389.1"/>
    <property type="molecule type" value="Genomic_DNA"/>
</dbReference>
<proteinExistence type="predicted"/>
<protein>
    <submittedName>
        <fullName evidence="1">Uncharacterized protein</fullName>
    </submittedName>
</protein>
<name>A0A7J6PYV6_PEROL</name>
<accession>A0A7J6PYV6</accession>
<evidence type="ECO:0000313" key="1">
    <source>
        <dbReference type="EMBL" id="KAF4701389.1"/>
    </source>
</evidence>
<dbReference type="AlphaFoldDB" id="A0A7J6PYV6"/>
<organism evidence="1 2">
    <name type="scientific">Perkinsus olseni</name>
    <name type="common">Perkinsus atlanticus</name>
    <dbReference type="NCBI Taxonomy" id="32597"/>
    <lineage>
        <taxon>Eukaryota</taxon>
        <taxon>Sar</taxon>
        <taxon>Alveolata</taxon>
        <taxon>Perkinsozoa</taxon>
        <taxon>Perkinsea</taxon>
        <taxon>Perkinsida</taxon>
        <taxon>Perkinsidae</taxon>
        <taxon>Perkinsus</taxon>
    </lineage>
</organism>